<dbReference type="InterPro" id="IPR036291">
    <property type="entry name" value="NAD(P)-bd_dom_sf"/>
</dbReference>
<dbReference type="AlphaFoldDB" id="A0A9D1KDR0"/>
<protein>
    <submittedName>
        <fullName evidence="3">SDR family oxidoreductase</fullName>
    </submittedName>
</protein>
<dbReference type="Gene3D" id="3.40.50.720">
    <property type="entry name" value="NAD(P)-binding Rossmann-like Domain"/>
    <property type="match status" value="1"/>
</dbReference>
<reference evidence="3" key="2">
    <citation type="journal article" date="2021" name="PeerJ">
        <title>Extensive microbial diversity within the chicken gut microbiome revealed by metagenomics and culture.</title>
        <authorList>
            <person name="Gilroy R."/>
            <person name="Ravi A."/>
            <person name="Getino M."/>
            <person name="Pursley I."/>
            <person name="Horton D.L."/>
            <person name="Alikhan N.F."/>
            <person name="Baker D."/>
            <person name="Gharbi K."/>
            <person name="Hall N."/>
            <person name="Watson M."/>
            <person name="Adriaenssens E.M."/>
            <person name="Foster-Nyarko E."/>
            <person name="Jarju S."/>
            <person name="Secka A."/>
            <person name="Antonio M."/>
            <person name="Oren A."/>
            <person name="Chaudhuri R.R."/>
            <person name="La Ragione R."/>
            <person name="Hildebrand F."/>
            <person name="Pallen M.J."/>
        </authorList>
    </citation>
    <scope>NUCLEOTIDE SEQUENCE</scope>
    <source>
        <strain evidence="3">CHK123-3438</strain>
    </source>
</reference>
<evidence type="ECO:0000313" key="4">
    <source>
        <dbReference type="Proteomes" id="UP000886860"/>
    </source>
</evidence>
<dbReference type="PANTHER" id="PTHR24321">
    <property type="entry name" value="DEHYDROGENASES, SHORT CHAIN"/>
    <property type="match status" value="1"/>
</dbReference>
<dbReference type="Pfam" id="PF13561">
    <property type="entry name" value="adh_short_C2"/>
    <property type="match status" value="1"/>
</dbReference>
<comment type="similarity">
    <text evidence="1">Belongs to the short-chain dehydrogenases/reductases (SDR) family.</text>
</comment>
<evidence type="ECO:0000256" key="2">
    <source>
        <dbReference type="ARBA" id="ARBA00023002"/>
    </source>
</evidence>
<reference evidence="3" key="1">
    <citation type="submission" date="2020-10" db="EMBL/GenBank/DDBJ databases">
        <authorList>
            <person name="Gilroy R."/>
        </authorList>
    </citation>
    <scope>NUCLEOTIDE SEQUENCE</scope>
    <source>
        <strain evidence="3">CHK123-3438</strain>
    </source>
</reference>
<dbReference type="InterPro" id="IPR020904">
    <property type="entry name" value="Sc_DH/Rdtase_CS"/>
</dbReference>
<dbReference type="PRINTS" id="PR00081">
    <property type="entry name" value="GDHRDH"/>
</dbReference>
<sequence length="272" mass="29589">MIFKDRFKDKVMILTGAARGIGRTTAIRAAQEGAKMVLADRLAEEGEETLAMIRQAGGEGIFIPLDLSEEENARILVEKAVDTYGRLDIAVNNAGVMGKPNPVHLLPKEDMDYTFANNFYTVFFCCKYELRQFIEQGQGGIIVNNASIAGMTGLEGNPAYNASKHAVNGLTKNLALDYQRYGIRVNSVNPSGTKTPMVDEAYAYVKGKIDAAVAAGVDPKEIANMGGRKRMPIIDRQAEPWEQAAAILFLCSEDASYMTGATLQTDGGWTSF</sequence>
<keyword evidence="2" id="KW-0560">Oxidoreductase</keyword>
<name>A0A9D1KDR0_9FIRM</name>
<dbReference type="PRINTS" id="PR00080">
    <property type="entry name" value="SDRFAMILY"/>
</dbReference>
<dbReference type="SUPFAM" id="SSF51735">
    <property type="entry name" value="NAD(P)-binding Rossmann-fold domains"/>
    <property type="match status" value="1"/>
</dbReference>
<comment type="caution">
    <text evidence="3">The sequence shown here is derived from an EMBL/GenBank/DDBJ whole genome shotgun (WGS) entry which is preliminary data.</text>
</comment>
<dbReference type="PROSITE" id="PS00061">
    <property type="entry name" value="ADH_SHORT"/>
    <property type="match status" value="1"/>
</dbReference>
<dbReference type="Proteomes" id="UP000886860">
    <property type="component" value="Unassembled WGS sequence"/>
</dbReference>
<evidence type="ECO:0000313" key="3">
    <source>
        <dbReference type="EMBL" id="HIT40693.1"/>
    </source>
</evidence>
<dbReference type="CDD" id="cd05233">
    <property type="entry name" value="SDR_c"/>
    <property type="match status" value="1"/>
</dbReference>
<dbReference type="EMBL" id="DVKS01000019">
    <property type="protein sequence ID" value="HIT40693.1"/>
    <property type="molecule type" value="Genomic_DNA"/>
</dbReference>
<dbReference type="FunFam" id="3.40.50.720:FF:000084">
    <property type="entry name" value="Short-chain dehydrogenase reductase"/>
    <property type="match status" value="1"/>
</dbReference>
<dbReference type="GO" id="GO:0008206">
    <property type="term" value="P:bile acid metabolic process"/>
    <property type="evidence" value="ECO:0007669"/>
    <property type="project" value="UniProtKB-ARBA"/>
</dbReference>
<dbReference type="PANTHER" id="PTHR24321:SF11">
    <property type="entry name" value="BLR0893 PROTEIN"/>
    <property type="match status" value="1"/>
</dbReference>
<evidence type="ECO:0000256" key="1">
    <source>
        <dbReference type="ARBA" id="ARBA00006484"/>
    </source>
</evidence>
<dbReference type="GO" id="GO:0016491">
    <property type="term" value="F:oxidoreductase activity"/>
    <property type="evidence" value="ECO:0007669"/>
    <property type="project" value="UniProtKB-KW"/>
</dbReference>
<organism evidence="3 4">
    <name type="scientific">Candidatus Caccovicinus merdipullorum</name>
    <dbReference type="NCBI Taxonomy" id="2840724"/>
    <lineage>
        <taxon>Bacteria</taxon>
        <taxon>Bacillati</taxon>
        <taxon>Bacillota</taxon>
        <taxon>Clostridia</taxon>
        <taxon>Eubacteriales</taxon>
        <taxon>Candidatus Caccovicinus</taxon>
    </lineage>
</organism>
<dbReference type="InterPro" id="IPR002347">
    <property type="entry name" value="SDR_fam"/>
</dbReference>
<proteinExistence type="inferred from homology"/>
<gene>
    <name evidence="3" type="ORF">IAB60_01095</name>
</gene>
<accession>A0A9D1KDR0</accession>